<dbReference type="PANTHER" id="PTHR32347">
    <property type="entry name" value="EFFLUX SYSTEM COMPONENT YKNX-RELATED"/>
    <property type="match status" value="1"/>
</dbReference>
<evidence type="ECO:0000259" key="6">
    <source>
        <dbReference type="Pfam" id="PF25954"/>
    </source>
</evidence>
<name>A0A1G2H1C9_9BACT</name>
<organism evidence="8 9">
    <name type="scientific">Candidatus Ryanbacteria bacterium RIFCSPLOWO2_02_FULL_47_14</name>
    <dbReference type="NCBI Taxonomy" id="1802129"/>
    <lineage>
        <taxon>Bacteria</taxon>
        <taxon>Candidatus Ryaniibacteriota</taxon>
    </lineage>
</organism>
<dbReference type="EMBL" id="MHNZ01000020">
    <property type="protein sequence ID" value="OGZ56296.1"/>
    <property type="molecule type" value="Genomic_DNA"/>
</dbReference>
<dbReference type="Gene3D" id="2.40.50.100">
    <property type="match status" value="1"/>
</dbReference>
<feature type="coiled-coil region" evidence="4">
    <location>
        <begin position="107"/>
        <end position="141"/>
    </location>
</feature>
<keyword evidence="5" id="KW-0812">Transmembrane</keyword>
<evidence type="ECO:0000313" key="8">
    <source>
        <dbReference type="EMBL" id="OGZ56296.1"/>
    </source>
</evidence>
<protein>
    <recommendedName>
        <fullName evidence="10">RND efflux pump membrane fusion protein barrel-sandwich domain-containing protein</fullName>
    </recommendedName>
</protein>
<dbReference type="InterPro" id="IPR006143">
    <property type="entry name" value="RND_pump_MFP"/>
</dbReference>
<evidence type="ECO:0000256" key="5">
    <source>
        <dbReference type="SAM" id="Phobius"/>
    </source>
</evidence>
<comment type="similarity">
    <text evidence="2">Belongs to the membrane fusion protein (MFP) (TC 8.A.1) family.</text>
</comment>
<gene>
    <name evidence="8" type="ORF">A3J04_04330</name>
</gene>
<dbReference type="Proteomes" id="UP000177954">
    <property type="component" value="Unassembled WGS sequence"/>
</dbReference>
<evidence type="ECO:0000256" key="1">
    <source>
        <dbReference type="ARBA" id="ARBA00004196"/>
    </source>
</evidence>
<evidence type="ECO:0000256" key="4">
    <source>
        <dbReference type="SAM" id="Coils"/>
    </source>
</evidence>
<sequence length="530" mass="58211">MYEKFMSLFSIIVRRTKALGWKLAAIFVVFIIAVVGIFLVYRDPGVPRYEFVKAVRKDLTGEVSVTGRVQPIEDVELSFEKASRVSSVRVRVGSMVVRGSVLAELDNGDLRANLAQADADVKAEEAKLAELKRGTRQEEIEIARAEVLAAEVAFSEAQNNFADKINDSFTKSDDVVRNKVDQFFTNPRSPYPRLNFETDTQLKNKLEFTRLVVENMLVRWQTNLENISSAGALDAQGKEARENLTTIKSFLEDIARAVNALTPTTGLSQTTVDSYKSDVSIARTNINTALSNLQAADEKLKTAQSNKILKEEGLKLKQAGRTQEEIAAQEARLLGVRAKADSIRVEIAKTILITPISGIVTKNNLKVGEIAEVRVPAISVIGEGGFEVIANVPESDIAALEKGHPARVTLDAYTSDDIFFAHIIRIDPAETIIDGVATYEIRLAFDKPDPRIRSGMTANIDIITGRRENVIVVPERAVVRKNGGKIVRTIDDAGSVHEVFVETGLSGSDGNVEILSGITEGDQVIIFERE</sequence>
<dbReference type="Pfam" id="PF25954">
    <property type="entry name" value="Beta-barrel_RND_2"/>
    <property type="match status" value="1"/>
</dbReference>
<evidence type="ECO:0008006" key="10">
    <source>
        <dbReference type="Google" id="ProtNLM"/>
    </source>
</evidence>
<dbReference type="Gene3D" id="2.40.30.170">
    <property type="match status" value="1"/>
</dbReference>
<feature type="domain" description="CusB-like beta-barrel" evidence="6">
    <location>
        <begin position="388"/>
        <end position="462"/>
    </location>
</feature>
<evidence type="ECO:0000259" key="7">
    <source>
        <dbReference type="Pfam" id="PF25967"/>
    </source>
</evidence>
<feature type="domain" description="Multidrug resistance protein MdtA-like C-terminal permuted SH3" evidence="7">
    <location>
        <begin position="469"/>
        <end position="526"/>
    </location>
</feature>
<keyword evidence="5" id="KW-0472">Membrane</keyword>
<dbReference type="GO" id="GO:0016020">
    <property type="term" value="C:membrane"/>
    <property type="evidence" value="ECO:0007669"/>
    <property type="project" value="InterPro"/>
</dbReference>
<evidence type="ECO:0000256" key="2">
    <source>
        <dbReference type="ARBA" id="ARBA00009477"/>
    </source>
</evidence>
<dbReference type="GO" id="GO:0022857">
    <property type="term" value="F:transmembrane transporter activity"/>
    <property type="evidence" value="ECO:0007669"/>
    <property type="project" value="InterPro"/>
</dbReference>
<dbReference type="STRING" id="1802129.A3J04_04330"/>
<keyword evidence="3 4" id="KW-0175">Coiled coil</keyword>
<dbReference type="Gene3D" id="2.40.420.20">
    <property type="match status" value="1"/>
</dbReference>
<feature type="transmembrane region" description="Helical" evidence="5">
    <location>
        <begin position="21"/>
        <end position="41"/>
    </location>
</feature>
<dbReference type="InterPro" id="IPR058627">
    <property type="entry name" value="MdtA-like_C"/>
</dbReference>
<comment type="caution">
    <text evidence="8">The sequence shown here is derived from an EMBL/GenBank/DDBJ whole genome shotgun (WGS) entry which is preliminary data.</text>
</comment>
<evidence type="ECO:0000313" key="9">
    <source>
        <dbReference type="Proteomes" id="UP000177954"/>
    </source>
</evidence>
<dbReference type="NCBIfam" id="TIGR01730">
    <property type="entry name" value="RND_mfp"/>
    <property type="match status" value="1"/>
</dbReference>
<dbReference type="InterPro" id="IPR050465">
    <property type="entry name" value="UPF0194_transport"/>
</dbReference>
<keyword evidence="5" id="KW-1133">Transmembrane helix</keyword>
<evidence type="ECO:0000256" key="3">
    <source>
        <dbReference type="ARBA" id="ARBA00023054"/>
    </source>
</evidence>
<comment type="subcellular location">
    <subcellularLocation>
        <location evidence="1">Cell envelope</location>
    </subcellularLocation>
</comment>
<dbReference type="Gene3D" id="1.10.287.470">
    <property type="entry name" value="Helix hairpin bin"/>
    <property type="match status" value="1"/>
</dbReference>
<proteinExistence type="inferred from homology"/>
<dbReference type="PANTHER" id="PTHR32347:SF23">
    <property type="entry name" value="BLL5650 PROTEIN"/>
    <property type="match status" value="1"/>
</dbReference>
<dbReference type="PRINTS" id="PR01490">
    <property type="entry name" value="RTXTOXIND"/>
</dbReference>
<dbReference type="GO" id="GO:0030313">
    <property type="term" value="C:cell envelope"/>
    <property type="evidence" value="ECO:0007669"/>
    <property type="project" value="UniProtKB-SubCell"/>
</dbReference>
<dbReference type="Pfam" id="PF25967">
    <property type="entry name" value="RND-MFP_C"/>
    <property type="match status" value="1"/>
</dbReference>
<dbReference type="SUPFAM" id="SSF111369">
    <property type="entry name" value="HlyD-like secretion proteins"/>
    <property type="match status" value="1"/>
</dbReference>
<accession>A0A1G2H1C9</accession>
<reference evidence="8 9" key="1">
    <citation type="journal article" date="2016" name="Nat. Commun.">
        <title>Thousands of microbial genomes shed light on interconnected biogeochemical processes in an aquifer system.</title>
        <authorList>
            <person name="Anantharaman K."/>
            <person name="Brown C.T."/>
            <person name="Hug L.A."/>
            <person name="Sharon I."/>
            <person name="Castelle C.J."/>
            <person name="Probst A.J."/>
            <person name="Thomas B.C."/>
            <person name="Singh A."/>
            <person name="Wilkins M.J."/>
            <person name="Karaoz U."/>
            <person name="Brodie E.L."/>
            <person name="Williams K.H."/>
            <person name="Hubbard S.S."/>
            <person name="Banfield J.F."/>
        </authorList>
    </citation>
    <scope>NUCLEOTIDE SEQUENCE [LARGE SCALE GENOMIC DNA]</scope>
</reference>
<dbReference type="InterPro" id="IPR058792">
    <property type="entry name" value="Beta-barrel_RND_2"/>
</dbReference>
<dbReference type="AlphaFoldDB" id="A0A1G2H1C9"/>